<dbReference type="AlphaFoldDB" id="A0A0E9UG39"/>
<reference evidence="2" key="2">
    <citation type="journal article" date="2015" name="Fish Shellfish Immunol.">
        <title>Early steps in the European eel (Anguilla anguilla)-Vibrio vulnificus interaction in the gills: Role of the RtxA13 toxin.</title>
        <authorList>
            <person name="Callol A."/>
            <person name="Pajuelo D."/>
            <person name="Ebbesson L."/>
            <person name="Teles M."/>
            <person name="MacKenzie S."/>
            <person name="Amaro C."/>
        </authorList>
    </citation>
    <scope>NUCLEOTIDE SEQUENCE</scope>
</reference>
<organism evidence="2">
    <name type="scientific">Anguilla anguilla</name>
    <name type="common">European freshwater eel</name>
    <name type="synonym">Muraena anguilla</name>
    <dbReference type="NCBI Taxonomy" id="7936"/>
    <lineage>
        <taxon>Eukaryota</taxon>
        <taxon>Metazoa</taxon>
        <taxon>Chordata</taxon>
        <taxon>Craniata</taxon>
        <taxon>Vertebrata</taxon>
        <taxon>Euteleostomi</taxon>
        <taxon>Actinopterygii</taxon>
        <taxon>Neopterygii</taxon>
        <taxon>Teleostei</taxon>
        <taxon>Anguilliformes</taxon>
        <taxon>Anguillidae</taxon>
        <taxon>Anguilla</taxon>
    </lineage>
</organism>
<dbReference type="EMBL" id="GBXM01043836">
    <property type="protein sequence ID" value="JAH64741.1"/>
    <property type="molecule type" value="Transcribed_RNA"/>
</dbReference>
<protein>
    <submittedName>
        <fullName evidence="2">Uncharacterized protein</fullName>
    </submittedName>
</protein>
<evidence type="ECO:0000313" key="2">
    <source>
        <dbReference type="EMBL" id="JAH64741.1"/>
    </source>
</evidence>
<evidence type="ECO:0000256" key="1">
    <source>
        <dbReference type="SAM" id="MobiDB-lite"/>
    </source>
</evidence>
<proteinExistence type="predicted"/>
<name>A0A0E9UG39_ANGAN</name>
<sequence length="64" mass="7278">MSIKFFLQGLLSSSGKRINLFFHFCRSGMSACTQCCRRQQHLELHPHPPSETQRSGTLGSPRML</sequence>
<accession>A0A0E9UG39</accession>
<reference evidence="2" key="1">
    <citation type="submission" date="2014-11" db="EMBL/GenBank/DDBJ databases">
        <authorList>
            <person name="Amaro Gonzalez C."/>
        </authorList>
    </citation>
    <scope>NUCLEOTIDE SEQUENCE</scope>
</reference>
<feature type="region of interest" description="Disordered" evidence="1">
    <location>
        <begin position="43"/>
        <end position="64"/>
    </location>
</feature>